<dbReference type="AlphaFoldDB" id="A0A7W7IWX3"/>
<proteinExistence type="predicted"/>
<organism evidence="2 3">
    <name type="scientific">Flavobacterium nitrogenifigens</name>
    <dbReference type="NCBI Taxonomy" id="1617283"/>
    <lineage>
        <taxon>Bacteria</taxon>
        <taxon>Pseudomonadati</taxon>
        <taxon>Bacteroidota</taxon>
        <taxon>Flavobacteriia</taxon>
        <taxon>Flavobacteriales</taxon>
        <taxon>Flavobacteriaceae</taxon>
        <taxon>Flavobacterium</taxon>
    </lineage>
</organism>
<gene>
    <name evidence="2" type="ORF">HNP37_002182</name>
</gene>
<sequence>MKIIVHQSFCGEVNKAWGLIKSSMSDQNLSKNIAFRADLQDQTGGIKWGPAIRGFWEGDFFLIMKTFEDTSENVRRGRKFSHVLIIERKDIIEVSDLRPIMDLLPEKIEKEIELTPLEIERQTDASYNNLDQHLQGRFNKLIHGYVNLSKFKNKIVWIGQDDFDIAVIEFWKRLTKKEREVFHFDISFNNDNKEGNGLRFIAVPENVRSKFLKSDFFIVEKNDFHDPSNLLELLLIGDQKIDERIKLFETAIESESLSREDINYVAIGIETFENLDVVEDIKKLNTLAHIIAKFSPLDNLGHLYKKKLVARAVKLIENGDFTEFQVLRNFKIESFKNSKKELSQALNKWINKNIFSKIQAKNYFIPFFKNVKANNLNWWDETINSTLHEYLGVINITKVSAIYQWLIDVPDLLSKLEEHIDNSKESEICFSKKLPKKLPNFLLGELKMFAISNNWFSYFAKLLNFEKQLEDALDELFKIDKDEQHFDAINIILAGKKEQRVIDYAVYRDHNRMIKIAGEICHKSPTNLERIDVSNYNWQKIWLETIRLDGSIENGLKQPQDVIFSLFDHIISGSEFCYDLLVEISLTEFANIQSYSNMAKLWEHLPPDIVNNFLVKTSAHLLSQLSINSTTQIPDDPVLIDHIGQKGISDFLYYNNNNIKSVIPIFEKFSQLNDNNLRTYLNNFTGTISAVEATRLGKLVWKRSFTNCAYLIYDKSNKHNNWRFALEECHRLLDIITKGILSVSGILSKKVKIPTDEWWQSTEELITDLYPNSVSMTTIWRQSGGKESDLLMNVSAAHAWNDALFKLRKKQFKDLTMNDLLKGIKKQYANNEKFKIIYNLRKYYIKT</sequence>
<name>A0A7W7IWX3_9FLAO</name>
<dbReference type="Proteomes" id="UP000561681">
    <property type="component" value="Unassembled WGS sequence"/>
</dbReference>
<evidence type="ECO:0000313" key="3">
    <source>
        <dbReference type="Proteomes" id="UP000561681"/>
    </source>
</evidence>
<dbReference type="EMBL" id="JACHLD010000003">
    <property type="protein sequence ID" value="MBB4802109.1"/>
    <property type="molecule type" value="Genomic_DNA"/>
</dbReference>
<protein>
    <recommendedName>
        <fullName evidence="1">Effector-associated domain-containing protein</fullName>
    </recommendedName>
</protein>
<dbReference type="Pfam" id="PF19955">
    <property type="entry name" value="EAD1"/>
    <property type="match status" value="1"/>
</dbReference>
<reference evidence="2 3" key="1">
    <citation type="submission" date="2020-08" db="EMBL/GenBank/DDBJ databases">
        <title>Functional genomics of gut bacteria from endangered species of beetles.</title>
        <authorList>
            <person name="Carlos-Shanley C."/>
        </authorList>
    </citation>
    <scope>NUCLEOTIDE SEQUENCE [LARGE SCALE GENOMIC DNA]</scope>
    <source>
        <strain evidence="2 3">S00142</strain>
    </source>
</reference>
<dbReference type="InterPro" id="IPR045430">
    <property type="entry name" value="EAD1"/>
</dbReference>
<dbReference type="Pfam" id="PF20012">
    <property type="entry name" value="GAP1-N1"/>
    <property type="match status" value="1"/>
</dbReference>
<evidence type="ECO:0000313" key="2">
    <source>
        <dbReference type="EMBL" id="MBB4802109.1"/>
    </source>
</evidence>
<comment type="caution">
    <text evidence="2">The sequence shown here is derived from an EMBL/GenBank/DDBJ whole genome shotgun (WGS) entry which is preliminary data.</text>
</comment>
<feature type="domain" description="Effector-associated" evidence="1">
    <location>
        <begin position="755"/>
        <end position="837"/>
    </location>
</feature>
<evidence type="ECO:0000259" key="1">
    <source>
        <dbReference type="Pfam" id="PF19955"/>
    </source>
</evidence>
<accession>A0A7W7IWX3</accession>
<dbReference type="RefSeq" id="WP_184161320.1">
    <property type="nucleotide sequence ID" value="NZ_JACHLD010000003.1"/>
</dbReference>
<keyword evidence="3" id="KW-1185">Reference proteome</keyword>